<dbReference type="EMBL" id="CP111014">
    <property type="protein sequence ID" value="WAQ97843.1"/>
    <property type="molecule type" value="Genomic_DNA"/>
</dbReference>
<accession>A0ABY7DP38</accession>
<dbReference type="Proteomes" id="UP001164746">
    <property type="component" value="Chromosome 3"/>
</dbReference>
<feature type="region of interest" description="Disordered" evidence="1">
    <location>
        <begin position="88"/>
        <end position="110"/>
    </location>
</feature>
<feature type="compositionally biased region" description="Basic residues" evidence="1">
    <location>
        <begin position="129"/>
        <end position="143"/>
    </location>
</feature>
<sequence length="152" mass="16676">MHLPSARRSGFSGVRVGDMASVDHRTLPSTDCKRSPIGFPDPLTMTMPDPRLGGYPRCKPRAPEAVCLSEPIKPPPAFPPVRTERISDASGFELPPTPINLTPSEPVTGDVSVGVGKMLCPIWRPLPPRNRRPRPRPRPRMRHLPGPINTLS</sequence>
<evidence type="ECO:0000256" key="1">
    <source>
        <dbReference type="SAM" id="MobiDB-lite"/>
    </source>
</evidence>
<protein>
    <submittedName>
        <fullName evidence="2">Uncharacterized protein</fullName>
    </submittedName>
</protein>
<proteinExistence type="predicted"/>
<gene>
    <name evidence="2" type="ORF">MAR_022216</name>
</gene>
<name>A0ABY7DP38_MYAAR</name>
<feature type="compositionally biased region" description="Basic and acidic residues" evidence="1">
    <location>
        <begin position="25"/>
        <end position="34"/>
    </location>
</feature>
<reference evidence="2" key="1">
    <citation type="submission" date="2022-11" db="EMBL/GenBank/DDBJ databases">
        <title>Centuries of genome instability and evolution in soft-shell clam transmissible cancer (bioRxiv).</title>
        <authorList>
            <person name="Hart S.F.M."/>
            <person name="Yonemitsu M.A."/>
            <person name="Giersch R.M."/>
            <person name="Beal B.F."/>
            <person name="Arriagada G."/>
            <person name="Davis B.W."/>
            <person name="Ostrander E.A."/>
            <person name="Goff S.P."/>
            <person name="Metzger M.J."/>
        </authorList>
    </citation>
    <scope>NUCLEOTIDE SEQUENCE</scope>
    <source>
        <strain evidence="2">MELC-2E11</strain>
        <tissue evidence="2">Siphon/mantle</tissue>
    </source>
</reference>
<evidence type="ECO:0000313" key="2">
    <source>
        <dbReference type="EMBL" id="WAQ97843.1"/>
    </source>
</evidence>
<feature type="region of interest" description="Disordered" evidence="1">
    <location>
        <begin position="25"/>
        <end position="57"/>
    </location>
</feature>
<evidence type="ECO:0000313" key="3">
    <source>
        <dbReference type="Proteomes" id="UP001164746"/>
    </source>
</evidence>
<feature type="region of interest" description="Disordered" evidence="1">
    <location>
        <begin position="122"/>
        <end position="152"/>
    </location>
</feature>
<organism evidence="2 3">
    <name type="scientific">Mya arenaria</name>
    <name type="common">Soft-shell clam</name>
    <dbReference type="NCBI Taxonomy" id="6604"/>
    <lineage>
        <taxon>Eukaryota</taxon>
        <taxon>Metazoa</taxon>
        <taxon>Spiralia</taxon>
        <taxon>Lophotrochozoa</taxon>
        <taxon>Mollusca</taxon>
        <taxon>Bivalvia</taxon>
        <taxon>Autobranchia</taxon>
        <taxon>Heteroconchia</taxon>
        <taxon>Euheterodonta</taxon>
        <taxon>Imparidentia</taxon>
        <taxon>Neoheterodontei</taxon>
        <taxon>Myida</taxon>
        <taxon>Myoidea</taxon>
        <taxon>Myidae</taxon>
        <taxon>Mya</taxon>
    </lineage>
</organism>
<keyword evidence="3" id="KW-1185">Reference proteome</keyword>